<proteinExistence type="predicted"/>
<organism evidence="1 2">
    <name type="scientific">Austropuccinia psidii MF-1</name>
    <dbReference type="NCBI Taxonomy" id="1389203"/>
    <lineage>
        <taxon>Eukaryota</taxon>
        <taxon>Fungi</taxon>
        <taxon>Dikarya</taxon>
        <taxon>Basidiomycota</taxon>
        <taxon>Pucciniomycotina</taxon>
        <taxon>Pucciniomycetes</taxon>
        <taxon>Pucciniales</taxon>
        <taxon>Sphaerophragmiaceae</taxon>
        <taxon>Austropuccinia</taxon>
    </lineage>
</organism>
<dbReference type="OrthoDB" id="2731295at2759"/>
<dbReference type="Proteomes" id="UP000765509">
    <property type="component" value="Unassembled WGS sequence"/>
</dbReference>
<evidence type="ECO:0000313" key="1">
    <source>
        <dbReference type="EMBL" id="MBW0471774.1"/>
    </source>
</evidence>
<dbReference type="AlphaFoldDB" id="A0A9Q3GLW9"/>
<protein>
    <submittedName>
        <fullName evidence="1">Uncharacterized protein</fullName>
    </submittedName>
</protein>
<gene>
    <name evidence="1" type="ORF">O181_011489</name>
</gene>
<evidence type="ECO:0000313" key="2">
    <source>
        <dbReference type="Proteomes" id="UP000765509"/>
    </source>
</evidence>
<reference evidence="1" key="1">
    <citation type="submission" date="2021-03" db="EMBL/GenBank/DDBJ databases">
        <title>Draft genome sequence of rust myrtle Austropuccinia psidii MF-1, a brazilian biotype.</title>
        <authorList>
            <person name="Quecine M.C."/>
            <person name="Pachon D.M.R."/>
            <person name="Bonatelli M.L."/>
            <person name="Correr F.H."/>
            <person name="Franceschini L.M."/>
            <person name="Leite T.F."/>
            <person name="Margarido G.R.A."/>
            <person name="Almeida C.A."/>
            <person name="Ferrarezi J.A."/>
            <person name="Labate C.A."/>
        </authorList>
    </citation>
    <scope>NUCLEOTIDE SEQUENCE</scope>
    <source>
        <strain evidence="1">MF-1</strain>
    </source>
</reference>
<sequence>MYWCLGHLGIQENELVGMLAKEAACSRVPSTHTLRALSLSKLRQKTRTNYQSLTLPSLDKKARMKFKSNPSLVLKAIDNLEKGLVAII</sequence>
<name>A0A9Q3GLW9_9BASI</name>
<comment type="caution">
    <text evidence="1">The sequence shown here is derived from an EMBL/GenBank/DDBJ whole genome shotgun (WGS) entry which is preliminary data.</text>
</comment>
<keyword evidence="2" id="KW-1185">Reference proteome</keyword>
<dbReference type="EMBL" id="AVOT02002856">
    <property type="protein sequence ID" value="MBW0471774.1"/>
    <property type="molecule type" value="Genomic_DNA"/>
</dbReference>
<accession>A0A9Q3GLW9</accession>